<evidence type="ECO:0008006" key="5">
    <source>
        <dbReference type="Google" id="ProtNLM"/>
    </source>
</evidence>
<evidence type="ECO:0000256" key="2">
    <source>
        <dbReference type="SAM" id="Phobius"/>
    </source>
</evidence>
<evidence type="ECO:0000256" key="1">
    <source>
        <dbReference type="SAM" id="MobiDB-lite"/>
    </source>
</evidence>
<name>A0A7J6WJ00_THATH</name>
<feature type="region of interest" description="Disordered" evidence="1">
    <location>
        <begin position="291"/>
        <end position="315"/>
    </location>
</feature>
<feature type="compositionally biased region" description="Polar residues" evidence="1">
    <location>
        <begin position="83"/>
        <end position="94"/>
    </location>
</feature>
<evidence type="ECO:0000313" key="3">
    <source>
        <dbReference type="EMBL" id="KAF5196600.1"/>
    </source>
</evidence>
<keyword evidence="4" id="KW-1185">Reference proteome</keyword>
<feature type="transmembrane region" description="Helical" evidence="2">
    <location>
        <begin position="230"/>
        <end position="250"/>
    </location>
</feature>
<sequence>MASKPSSSSIPPQTPLEESSSISKPSSSSIPPKLSTANKREDITSSCIGPITKSPPPLQNRCTTISTSYSSDLTSPLLDKKTTSTQRSNPSSPQEIFDRLIKSRNKESFPSISKPVPFKSNNDPITPLLISTPLSTYQSLLSGGGVNELLHNLDQLSNLGMEKGITSPNQPYFSKKEPAAADVEVDTLNKKSEDGSDSQRIDEIYKVLSRLDGSVEMLKREVGNQKKTDAFTILLLAITIFVGFSTAVYHLSDKCAMLNYELAISVANVLGVASVSIMVLSLLGEGAGVTTGNGGEGKDSTTAEANLDRRDRVGNEEAAEARNEVPLLESRKNAKWFHILNNNFFVPILMICTTAIMYIVFVYFIFRGACKKN</sequence>
<gene>
    <name evidence="3" type="ORF">FRX31_013812</name>
</gene>
<comment type="caution">
    <text evidence="3">The sequence shown here is derived from an EMBL/GenBank/DDBJ whole genome shotgun (WGS) entry which is preliminary data.</text>
</comment>
<feature type="compositionally biased region" description="Polar residues" evidence="1">
    <location>
        <begin position="1"/>
        <end position="11"/>
    </location>
</feature>
<evidence type="ECO:0000313" key="4">
    <source>
        <dbReference type="Proteomes" id="UP000554482"/>
    </source>
</evidence>
<feature type="compositionally biased region" description="Polar residues" evidence="1">
    <location>
        <begin position="60"/>
        <end position="74"/>
    </location>
</feature>
<feature type="transmembrane region" description="Helical" evidence="2">
    <location>
        <begin position="262"/>
        <end position="283"/>
    </location>
</feature>
<feature type="region of interest" description="Disordered" evidence="1">
    <location>
        <begin position="1"/>
        <end position="95"/>
    </location>
</feature>
<keyword evidence="2" id="KW-1133">Transmembrane helix</keyword>
<feature type="compositionally biased region" description="Basic and acidic residues" evidence="1">
    <location>
        <begin position="296"/>
        <end position="315"/>
    </location>
</feature>
<dbReference type="EMBL" id="JABWDY010015755">
    <property type="protein sequence ID" value="KAF5196600.1"/>
    <property type="molecule type" value="Genomic_DNA"/>
</dbReference>
<keyword evidence="2" id="KW-0812">Transmembrane</keyword>
<feature type="compositionally biased region" description="Low complexity" evidence="1">
    <location>
        <begin position="15"/>
        <end position="35"/>
    </location>
</feature>
<proteinExistence type="predicted"/>
<dbReference type="Proteomes" id="UP000554482">
    <property type="component" value="Unassembled WGS sequence"/>
</dbReference>
<dbReference type="AlphaFoldDB" id="A0A7J6WJ00"/>
<keyword evidence="2" id="KW-0472">Membrane</keyword>
<accession>A0A7J6WJ00</accession>
<organism evidence="3 4">
    <name type="scientific">Thalictrum thalictroides</name>
    <name type="common">Rue-anemone</name>
    <name type="synonym">Anemone thalictroides</name>
    <dbReference type="NCBI Taxonomy" id="46969"/>
    <lineage>
        <taxon>Eukaryota</taxon>
        <taxon>Viridiplantae</taxon>
        <taxon>Streptophyta</taxon>
        <taxon>Embryophyta</taxon>
        <taxon>Tracheophyta</taxon>
        <taxon>Spermatophyta</taxon>
        <taxon>Magnoliopsida</taxon>
        <taxon>Ranunculales</taxon>
        <taxon>Ranunculaceae</taxon>
        <taxon>Thalictroideae</taxon>
        <taxon>Thalictrum</taxon>
    </lineage>
</organism>
<feature type="transmembrane region" description="Helical" evidence="2">
    <location>
        <begin position="344"/>
        <end position="366"/>
    </location>
</feature>
<protein>
    <recommendedName>
        <fullName evidence="5">Transmembrane protein</fullName>
    </recommendedName>
</protein>
<reference evidence="3 4" key="1">
    <citation type="submission" date="2020-06" db="EMBL/GenBank/DDBJ databases">
        <title>Transcriptomic and genomic resources for Thalictrum thalictroides and T. hernandezii: Facilitating candidate gene discovery in an emerging model plant lineage.</title>
        <authorList>
            <person name="Arias T."/>
            <person name="Riano-Pachon D.M."/>
            <person name="Di Stilio V.S."/>
        </authorList>
    </citation>
    <scope>NUCLEOTIDE SEQUENCE [LARGE SCALE GENOMIC DNA]</scope>
    <source>
        <strain evidence="4">cv. WT478/WT964</strain>
        <tissue evidence="3">Leaves</tissue>
    </source>
</reference>